<dbReference type="PANTHER" id="PTHR34322:SF2">
    <property type="entry name" value="TRANSPOSASE IS200-LIKE DOMAIN-CONTAINING PROTEIN"/>
    <property type="match status" value="1"/>
</dbReference>
<name>A0A0G0A6D0_9BACT</name>
<comment type="caution">
    <text evidence="2">The sequence shown here is derived from an EMBL/GenBank/DDBJ whole genome shotgun (WGS) entry which is preliminary data.</text>
</comment>
<feature type="domain" description="Transposase IS200-like" evidence="1">
    <location>
        <begin position="11"/>
        <end position="156"/>
    </location>
</feature>
<dbReference type="Pfam" id="PF01797">
    <property type="entry name" value="Y1_Tnp"/>
    <property type="match status" value="1"/>
</dbReference>
<dbReference type="AlphaFoldDB" id="A0A0G0A6D0"/>
<dbReference type="SUPFAM" id="SSF143422">
    <property type="entry name" value="Transposase IS200-like"/>
    <property type="match status" value="1"/>
</dbReference>
<dbReference type="Gene3D" id="3.30.70.1290">
    <property type="entry name" value="Transposase IS200-like"/>
    <property type="match status" value="1"/>
</dbReference>
<organism evidence="2 3">
    <name type="scientific">Candidatus Woesebacteria bacterium GW2011_GWA2_33_28</name>
    <dbReference type="NCBI Taxonomy" id="1618561"/>
    <lineage>
        <taxon>Bacteria</taxon>
        <taxon>Candidatus Woeseibacteriota</taxon>
    </lineage>
</organism>
<dbReference type="GO" id="GO:0003677">
    <property type="term" value="F:DNA binding"/>
    <property type="evidence" value="ECO:0007669"/>
    <property type="project" value="InterPro"/>
</dbReference>
<gene>
    <name evidence="2" type="ORF">UR38_C0007G0004</name>
</gene>
<reference evidence="2 3" key="1">
    <citation type="journal article" date="2015" name="Nature">
        <title>rRNA introns, odd ribosomes, and small enigmatic genomes across a large radiation of phyla.</title>
        <authorList>
            <person name="Brown C.T."/>
            <person name="Hug L.A."/>
            <person name="Thomas B.C."/>
            <person name="Sharon I."/>
            <person name="Castelle C.J."/>
            <person name="Singh A."/>
            <person name="Wilkins M.J."/>
            <person name="Williams K.H."/>
            <person name="Banfield J.F."/>
        </authorList>
    </citation>
    <scope>NUCLEOTIDE SEQUENCE [LARGE SCALE GENOMIC DNA]</scope>
</reference>
<dbReference type="PANTHER" id="PTHR34322">
    <property type="entry name" value="TRANSPOSASE, Y1_TNP DOMAIN-CONTAINING"/>
    <property type="match status" value="1"/>
</dbReference>
<dbReference type="GO" id="GO:0006313">
    <property type="term" value="P:DNA transposition"/>
    <property type="evidence" value="ECO:0007669"/>
    <property type="project" value="InterPro"/>
</dbReference>
<evidence type="ECO:0000259" key="1">
    <source>
        <dbReference type="SMART" id="SM01321"/>
    </source>
</evidence>
<evidence type="ECO:0000313" key="3">
    <source>
        <dbReference type="Proteomes" id="UP000033995"/>
    </source>
</evidence>
<proteinExistence type="predicted"/>
<dbReference type="SMART" id="SM01321">
    <property type="entry name" value="Y1_Tnp"/>
    <property type="match status" value="1"/>
</dbReference>
<dbReference type="InterPro" id="IPR036515">
    <property type="entry name" value="Transposase_17_sf"/>
</dbReference>
<dbReference type="Proteomes" id="UP000033995">
    <property type="component" value="Unassembled WGS sequence"/>
</dbReference>
<protein>
    <recommendedName>
        <fullName evidence="1">Transposase IS200-like domain-containing protein</fullName>
    </recommendedName>
</protein>
<sequence>MPAKNVVKLYLPNSIYHIYNRGVEKRKIFLDEQDHKVFLNYLKEYLSTPQKPSLQNIDIQDLKGRTFQFNYHVKNNYFENIELVAFCLMPNHIHLLIKQTDKDAIKKFTQSLFTRYSVYFNKRYNRRGPLFEGKYKATNVVNKDYLLDITRYIHKNPSKLSKNIVDYYSSYAHYLDHFNIPWVKNKEVLDYFNESSFIKSKKIKNYKEFVEDFKYINEELDLTKDIEG</sequence>
<evidence type="ECO:0000313" key="2">
    <source>
        <dbReference type="EMBL" id="KKP46876.1"/>
    </source>
</evidence>
<accession>A0A0G0A6D0</accession>
<dbReference type="InterPro" id="IPR002686">
    <property type="entry name" value="Transposase_17"/>
</dbReference>
<dbReference type="EMBL" id="LBOZ01000007">
    <property type="protein sequence ID" value="KKP46876.1"/>
    <property type="molecule type" value="Genomic_DNA"/>
</dbReference>
<dbReference type="GO" id="GO:0004803">
    <property type="term" value="F:transposase activity"/>
    <property type="evidence" value="ECO:0007669"/>
    <property type="project" value="InterPro"/>
</dbReference>